<dbReference type="AlphaFoldDB" id="A0A139HFH3"/>
<dbReference type="EMBL" id="LFZN01000059">
    <property type="protein sequence ID" value="KXT01221.1"/>
    <property type="molecule type" value="Genomic_DNA"/>
</dbReference>
<evidence type="ECO:0000256" key="1">
    <source>
        <dbReference type="SAM" id="MobiDB-lite"/>
    </source>
</evidence>
<feature type="region of interest" description="Disordered" evidence="1">
    <location>
        <begin position="147"/>
        <end position="170"/>
    </location>
</feature>
<gene>
    <name evidence="2" type="ORF">AC578_3813</name>
</gene>
<name>A0A139HFH3_9PEZI</name>
<protein>
    <submittedName>
        <fullName evidence="2">Uncharacterized protein</fullName>
    </submittedName>
</protein>
<sequence length="170" mass="19073">MLCMRIVEYGKFGSVYVAAYIKNFGSGEALTPTTSRECYISSLSSFDIVRSLLLHRCFAVAPIAGYDTCRSQNVLTSFTHIRLRRYAKTVIRCAQADAQLPTMNRGSYRSSNRAAVTYVDFISMTVLAAHAARNANVRLSLSRSLPGSRNARCKDDLPRHNPERYTVSYR</sequence>
<keyword evidence="3" id="KW-1185">Reference proteome</keyword>
<reference evidence="2 3" key="1">
    <citation type="submission" date="2015-07" db="EMBL/GenBank/DDBJ databases">
        <title>Comparative genomics of the Sigatoka disease complex on banana suggests a link between parallel evolutionary changes in Pseudocercospora fijiensis and Pseudocercospora eumusae and increased virulence on the banana host.</title>
        <authorList>
            <person name="Chang T.-C."/>
            <person name="Salvucci A."/>
            <person name="Crous P.W."/>
            <person name="Stergiopoulos I."/>
        </authorList>
    </citation>
    <scope>NUCLEOTIDE SEQUENCE [LARGE SCALE GENOMIC DNA]</scope>
    <source>
        <strain evidence="2 3">CBS 114824</strain>
    </source>
</reference>
<proteinExistence type="predicted"/>
<evidence type="ECO:0000313" key="2">
    <source>
        <dbReference type="EMBL" id="KXT01221.1"/>
    </source>
</evidence>
<feature type="compositionally biased region" description="Basic and acidic residues" evidence="1">
    <location>
        <begin position="152"/>
        <end position="163"/>
    </location>
</feature>
<comment type="caution">
    <text evidence="2">The sequence shown here is derived from an EMBL/GenBank/DDBJ whole genome shotgun (WGS) entry which is preliminary data.</text>
</comment>
<organism evidence="2 3">
    <name type="scientific">Pseudocercospora eumusae</name>
    <dbReference type="NCBI Taxonomy" id="321146"/>
    <lineage>
        <taxon>Eukaryota</taxon>
        <taxon>Fungi</taxon>
        <taxon>Dikarya</taxon>
        <taxon>Ascomycota</taxon>
        <taxon>Pezizomycotina</taxon>
        <taxon>Dothideomycetes</taxon>
        <taxon>Dothideomycetidae</taxon>
        <taxon>Mycosphaerellales</taxon>
        <taxon>Mycosphaerellaceae</taxon>
        <taxon>Pseudocercospora</taxon>
    </lineage>
</organism>
<evidence type="ECO:0000313" key="3">
    <source>
        <dbReference type="Proteomes" id="UP000070133"/>
    </source>
</evidence>
<dbReference type="Proteomes" id="UP000070133">
    <property type="component" value="Unassembled WGS sequence"/>
</dbReference>
<accession>A0A139HFH3</accession>